<feature type="compositionally biased region" description="Acidic residues" evidence="3">
    <location>
        <begin position="136"/>
        <end position="154"/>
    </location>
</feature>
<comment type="similarity">
    <text evidence="1">Belongs to the TSR2 family.</text>
</comment>
<dbReference type="Pfam" id="PF10273">
    <property type="entry name" value="WGG"/>
    <property type="match status" value="1"/>
</dbReference>
<dbReference type="EMBL" id="KV441006">
    <property type="protein sequence ID" value="OAD66042.1"/>
    <property type="molecule type" value="Genomic_DNA"/>
</dbReference>
<dbReference type="RefSeq" id="XP_018284082.1">
    <property type="nucleotide sequence ID" value="XM_018439656.1"/>
</dbReference>
<evidence type="ECO:0008006" key="6">
    <source>
        <dbReference type="Google" id="ProtNLM"/>
    </source>
</evidence>
<dbReference type="GO" id="GO:0006364">
    <property type="term" value="P:rRNA processing"/>
    <property type="evidence" value="ECO:0007669"/>
    <property type="project" value="UniProtKB-KW"/>
</dbReference>
<evidence type="ECO:0000256" key="1">
    <source>
        <dbReference type="ARBA" id="ARBA00006524"/>
    </source>
</evidence>
<dbReference type="InParanoid" id="A0A162T3S1"/>
<dbReference type="Proteomes" id="UP000077315">
    <property type="component" value="Unassembled WGS sequence"/>
</dbReference>
<dbReference type="OrthoDB" id="263560at2759"/>
<organism evidence="4 5">
    <name type="scientific">Phycomyces blakesleeanus (strain ATCC 8743b / DSM 1359 / FGSC 10004 / NBRC 33097 / NRRL 1555)</name>
    <dbReference type="NCBI Taxonomy" id="763407"/>
    <lineage>
        <taxon>Eukaryota</taxon>
        <taxon>Fungi</taxon>
        <taxon>Fungi incertae sedis</taxon>
        <taxon>Mucoromycota</taxon>
        <taxon>Mucoromycotina</taxon>
        <taxon>Mucoromycetes</taxon>
        <taxon>Mucorales</taxon>
        <taxon>Phycomycetaceae</taxon>
        <taxon>Phycomyces</taxon>
    </lineage>
</organism>
<gene>
    <name evidence="4" type="ORF">PHYBLDRAFT_189402</name>
</gene>
<dbReference type="PANTHER" id="PTHR21250">
    <property type="entry name" value="PRE-RRNA-PROCESSING PROTEIN TSR2 HOMOLOG"/>
    <property type="match status" value="1"/>
</dbReference>
<dbReference type="VEuPathDB" id="FungiDB:PHYBLDRAFT_189402"/>
<accession>A0A162T3S1</accession>
<reference evidence="5" key="1">
    <citation type="submission" date="2015-06" db="EMBL/GenBank/DDBJ databases">
        <title>Expansion of signal transduction pathways in fungi by whole-genome duplication.</title>
        <authorList>
            <consortium name="DOE Joint Genome Institute"/>
            <person name="Corrochano L.M."/>
            <person name="Kuo A."/>
            <person name="Marcet-Houben M."/>
            <person name="Polaino S."/>
            <person name="Salamov A."/>
            <person name="Villalobos J.M."/>
            <person name="Alvarez M.I."/>
            <person name="Avalos J."/>
            <person name="Benito E.P."/>
            <person name="Benoit I."/>
            <person name="Burger G."/>
            <person name="Camino L.P."/>
            <person name="Canovas D."/>
            <person name="Cerda-Olmedo E."/>
            <person name="Cheng J.-F."/>
            <person name="Dominguez A."/>
            <person name="Elias M."/>
            <person name="Eslava A.P."/>
            <person name="Glaser F."/>
            <person name="Grimwood J."/>
            <person name="Gutierrez G."/>
            <person name="Heitman J."/>
            <person name="Henrissat B."/>
            <person name="Iturriaga E.A."/>
            <person name="Lang B.F."/>
            <person name="Lavin J.L."/>
            <person name="Lee S."/>
            <person name="Li W."/>
            <person name="Lindquist E."/>
            <person name="Lopez-Garcia S."/>
            <person name="Luque E.M."/>
            <person name="Marcos A.T."/>
            <person name="Martin J."/>
            <person name="McCluskey K."/>
            <person name="Medina H.R."/>
            <person name="Miralles-Duran A."/>
            <person name="Miyazaki A."/>
            <person name="Munoz-Torres E."/>
            <person name="Oguiza J.A."/>
            <person name="Ohm R."/>
            <person name="Olmedo M."/>
            <person name="Orejas M."/>
            <person name="Ortiz-Castellanos L."/>
            <person name="Pisabarro A.G."/>
            <person name="Rodriguez-Romero J."/>
            <person name="Ruiz-Herrera J."/>
            <person name="Ruiz-Vazquez R."/>
            <person name="Sanz C."/>
            <person name="Schackwitz W."/>
            <person name="Schmutz J."/>
            <person name="Shahriari M."/>
            <person name="Shelest E."/>
            <person name="Silva-Franco F."/>
            <person name="Soanes D."/>
            <person name="Syed K."/>
            <person name="Tagua V.G."/>
            <person name="Talbot N.J."/>
            <person name="Thon M."/>
            <person name="De vries R.P."/>
            <person name="Wiebenga A."/>
            <person name="Yadav J.S."/>
            <person name="Braun E.L."/>
            <person name="Baker S."/>
            <person name="Garre V."/>
            <person name="Horwitz B."/>
            <person name="Torres-Martinez S."/>
            <person name="Idnurm A."/>
            <person name="Herrera-Estrella A."/>
            <person name="Gabaldon T."/>
            <person name="Grigoriev I.V."/>
        </authorList>
    </citation>
    <scope>NUCLEOTIDE SEQUENCE [LARGE SCALE GENOMIC DNA]</scope>
    <source>
        <strain evidence="5">NRRL 1555(-)</strain>
    </source>
</reference>
<sequence>MAAQQQQQHPNKLAFVEGVTYIFKSWTALKLAVEQDWGGVESAEKRDWMIQLMVDYFDKNGKKVEVDEIEDILIQIMSDEFQTLLEDDSAYLIAKHLVLIFNQCITGNFTEVVKLREKFQSQNQASASSFVKQGEEDSDVDEDDDEDEEDEDQDMEPRAPKEPEQPDEDGWLTVRHK</sequence>
<dbReference type="GeneID" id="29000562"/>
<evidence type="ECO:0000256" key="3">
    <source>
        <dbReference type="SAM" id="MobiDB-lite"/>
    </source>
</evidence>
<keyword evidence="5" id="KW-1185">Reference proteome</keyword>
<dbReference type="InterPro" id="IPR019398">
    <property type="entry name" value="Pre-rRNA_process_TSR2"/>
</dbReference>
<feature type="compositionally biased region" description="Basic and acidic residues" evidence="3">
    <location>
        <begin position="155"/>
        <end position="164"/>
    </location>
</feature>
<proteinExistence type="inferred from homology"/>
<name>A0A162T3S1_PHYB8</name>
<evidence type="ECO:0000313" key="4">
    <source>
        <dbReference type="EMBL" id="OAD66042.1"/>
    </source>
</evidence>
<dbReference type="AlphaFoldDB" id="A0A162T3S1"/>
<keyword evidence="2" id="KW-0698">rRNA processing</keyword>
<dbReference type="STRING" id="763407.A0A162T3S1"/>
<feature type="region of interest" description="Disordered" evidence="3">
    <location>
        <begin position="125"/>
        <end position="177"/>
    </location>
</feature>
<protein>
    <recommendedName>
        <fullName evidence="6">Pre-rRNA-processing protein TSR2</fullName>
    </recommendedName>
</protein>
<evidence type="ECO:0000313" key="5">
    <source>
        <dbReference type="Proteomes" id="UP000077315"/>
    </source>
</evidence>
<evidence type="ECO:0000256" key="2">
    <source>
        <dbReference type="ARBA" id="ARBA00022552"/>
    </source>
</evidence>
<dbReference type="FunCoup" id="A0A162T3S1">
    <property type="interactions" value="407"/>
</dbReference>